<feature type="domain" description="Cytochrome b561 bacterial/Ni-hydrogenase" evidence="14">
    <location>
        <begin position="14"/>
        <end position="181"/>
    </location>
</feature>
<dbReference type="PANTHER" id="PTHR30529">
    <property type="entry name" value="CYTOCHROME B561"/>
    <property type="match status" value="1"/>
</dbReference>
<organism evidence="15 16">
    <name type="scientific">Luteimonas granuli</name>
    <dbReference type="NCBI Taxonomy" id="1176533"/>
    <lineage>
        <taxon>Bacteria</taxon>
        <taxon>Pseudomonadati</taxon>
        <taxon>Pseudomonadota</taxon>
        <taxon>Gammaproteobacteria</taxon>
        <taxon>Lysobacterales</taxon>
        <taxon>Lysobacteraceae</taxon>
        <taxon>Luteimonas</taxon>
    </lineage>
</organism>
<keyword evidence="5" id="KW-0349">Heme</keyword>
<dbReference type="GO" id="GO:0009055">
    <property type="term" value="F:electron transfer activity"/>
    <property type="evidence" value="ECO:0007669"/>
    <property type="project" value="InterPro"/>
</dbReference>
<feature type="transmembrane region" description="Helical" evidence="13">
    <location>
        <begin position="21"/>
        <end position="41"/>
    </location>
</feature>
<dbReference type="InterPro" id="IPR052168">
    <property type="entry name" value="Cytochrome_b561_oxidase"/>
</dbReference>
<evidence type="ECO:0000256" key="12">
    <source>
        <dbReference type="ARBA" id="ARBA00037975"/>
    </source>
</evidence>
<dbReference type="Gene3D" id="1.20.950.20">
    <property type="entry name" value="Transmembrane di-heme cytochromes, Chain C"/>
    <property type="match status" value="1"/>
</dbReference>
<evidence type="ECO:0000256" key="8">
    <source>
        <dbReference type="ARBA" id="ARBA00022982"/>
    </source>
</evidence>
<evidence type="ECO:0000256" key="6">
    <source>
        <dbReference type="ARBA" id="ARBA00022692"/>
    </source>
</evidence>
<feature type="transmembrane region" description="Helical" evidence="13">
    <location>
        <begin position="53"/>
        <end position="70"/>
    </location>
</feature>
<dbReference type="EMBL" id="CP042218">
    <property type="protein sequence ID" value="QDW67559.1"/>
    <property type="molecule type" value="Genomic_DNA"/>
</dbReference>
<keyword evidence="4" id="KW-1003">Cell membrane</keyword>
<evidence type="ECO:0000256" key="3">
    <source>
        <dbReference type="ARBA" id="ARBA00022448"/>
    </source>
</evidence>
<gene>
    <name evidence="15" type="ORF">FPZ22_12285</name>
</gene>
<accession>A0A518N6L8</accession>
<evidence type="ECO:0000256" key="11">
    <source>
        <dbReference type="ARBA" id="ARBA00023136"/>
    </source>
</evidence>
<evidence type="ECO:0000256" key="13">
    <source>
        <dbReference type="SAM" id="Phobius"/>
    </source>
</evidence>
<dbReference type="InterPro" id="IPR016174">
    <property type="entry name" value="Di-haem_cyt_TM"/>
</dbReference>
<protein>
    <submittedName>
        <fullName evidence="15">Cytochrome b</fullName>
    </submittedName>
</protein>
<dbReference type="Pfam" id="PF01292">
    <property type="entry name" value="Ni_hydr_CYTB"/>
    <property type="match status" value="1"/>
</dbReference>
<evidence type="ECO:0000256" key="1">
    <source>
        <dbReference type="ARBA" id="ARBA00001970"/>
    </source>
</evidence>
<dbReference type="GO" id="GO:0020037">
    <property type="term" value="F:heme binding"/>
    <property type="evidence" value="ECO:0007669"/>
    <property type="project" value="TreeGrafter"/>
</dbReference>
<keyword evidence="10" id="KW-0408">Iron</keyword>
<dbReference type="GO" id="GO:0046872">
    <property type="term" value="F:metal ion binding"/>
    <property type="evidence" value="ECO:0007669"/>
    <property type="project" value="UniProtKB-KW"/>
</dbReference>
<dbReference type="GO" id="GO:0022904">
    <property type="term" value="P:respiratory electron transport chain"/>
    <property type="evidence" value="ECO:0007669"/>
    <property type="project" value="InterPro"/>
</dbReference>
<evidence type="ECO:0000313" key="16">
    <source>
        <dbReference type="Proteomes" id="UP000316584"/>
    </source>
</evidence>
<keyword evidence="11 13" id="KW-0472">Membrane</keyword>
<feature type="transmembrane region" description="Helical" evidence="13">
    <location>
        <begin position="97"/>
        <end position="118"/>
    </location>
</feature>
<dbReference type="GO" id="GO:0005886">
    <property type="term" value="C:plasma membrane"/>
    <property type="evidence" value="ECO:0007669"/>
    <property type="project" value="UniProtKB-SubCell"/>
</dbReference>
<comment type="subcellular location">
    <subcellularLocation>
        <location evidence="2">Cell membrane</location>
        <topology evidence="2">Multi-pass membrane protein</topology>
    </subcellularLocation>
</comment>
<evidence type="ECO:0000313" key="15">
    <source>
        <dbReference type="EMBL" id="QDW67559.1"/>
    </source>
</evidence>
<evidence type="ECO:0000256" key="4">
    <source>
        <dbReference type="ARBA" id="ARBA00022475"/>
    </source>
</evidence>
<keyword evidence="7" id="KW-0479">Metal-binding</keyword>
<reference evidence="15 16" key="1">
    <citation type="submission" date="2019-07" db="EMBL/GenBank/DDBJ databases">
        <title>Full genome sequence of Luteimonas sp. Gr-4.</title>
        <authorList>
            <person name="Im W.-T."/>
        </authorList>
    </citation>
    <scope>NUCLEOTIDE SEQUENCE [LARGE SCALE GENOMIC DNA]</scope>
    <source>
        <strain evidence="15 16">Gr-4</strain>
    </source>
</reference>
<comment type="similarity">
    <text evidence="12">Belongs to the cytochrome b561 family.</text>
</comment>
<evidence type="ECO:0000256" key="10">
    <source>
        <dbReference type="ARBA" id="ARBA00023004"/>
    </source>
</evidence>
<dbReference type="Proteomes" id="UP000316584">
    <property type="component" value="Chromosome"/>
</dbReference>
<dbReference type="RefSeq" id="WP_144893379.1">
    <property type="nucleotide sequence ID" value="NZ_CP042218.1"/>
</dbReference>
<keyword evidence="9 13" id="KW-1133">Transmembrane helix</keyword>
<keyword evidence="3" id="KW-0813">Transport</keyword>
<proteinExistence type="inferred from homology"/>
<evidence type="ECO:0000256" key="7">
    <source>
        <dbReference type="ARBA" id="ARBA00022723"/>
    </source>
</evidence>
<dbReference type="InterPro" id="IPR011577">
    <property type="entry name" value="Cyt_b561_bac/Ni-Hgenase"/>
</dbReference>
<dbReference type="SUPFAM" id="SSF81342">
    <property type="entry name" value="Transmembrane di-heme cytochromes"/>
    <property type="match status" value="1"/>
</dbReference>
<dbReference type="OrthoDB" id="1247465at2"/>
<feature type="transmembrane region" description="Helical" evidence="13">
    <location>
        <begin position="138"/>
        <end position="160"/>
    </location>
</feature>
<keyword evidence="6 13" id="KW-0812">Transmembrane</keyword>
<dbReference type="PANTHER" id="PTHR30529:SF6">
    <property type="entry name" value="BLL0291 PROTEIN"/>
    <property type="match status" value="1"/>
</dbReference>
<evidence type="ECO:0000256" key="9">
    <source>
        <dbReference type="ARBA" id="ARBA00022989"/>
    </source>
</evidence>
<keyword evidence="16" id="KW-1185">Reference proteome</keyword>
<name>A0A518N6L8_9GAMM</name>
<dbReference type="KEGG" id="lug:FPZ22_12285"/>
<keyword evidence="8" id="KW-0249">Electron transport</keyword>
<dbReference type="AlphaFoldDB" id="A0A518N6L8"/>
<comment type="cofactor">
    <cofactor evidence="1">
        <name>heme b</name>
        <dbReference type="ChEBI" id="CHEBI:60344"/>
    </cofactor>
</comment>
<sequence length="197" mass="21321">MTTSDTTVARAAGRFDPLARALHWAMALMILAMLFVGAGMVASLSGRPWLLDLHRPLGIAILVLALVRLAHRLRHRPPPLPASVPRWQQRAARASHWLLYGLMLAMPLLGWAMLSAAGDPVRMAGDWVLPPIAPRDTVLYAALRWAHGALGYLLFATVLLHLSAALRHAWVLRDGVFEAMAPVARAVRPGASAPPPG</sequence>
<evidence type="ECO:0000259" key="14">
    <source>
        <dbReference type="Pfam" id="PF01292"/>
    </source>
</evidence>
<evidence type="ECO:0000256" key="5">
    <source>
        <dbReference type="ARBA" id="ARBA00022617"/>
    </source>
</evidence>
<evidence type="ECO:0000256" key="2">
    <source>
        <dbReference type="ARBA" id="ARBA00004651"/>
    </source>
</evidence>